<evidence type="ECO:0000313" key="2">
    <source>
        <dbReference type="Proteomes" id="UP001213681"/>
    </source>
</evidence>
<dbReference type="AlphaFoldDB" id="A0AAD6CE87"/>
<dbReference type="GeneID" id="81596834"/>
<dbReference type="EMBL" id="JAPVEA010000002">
    <property type="protein sequence ID" value="KAJ5461656.1"/>
    <property type="molecule type" value="Genomic_DNA"/>
</dbReference>
<dbReference type="RefSeq" id="XP_056770698.1">
    <property type="nucleotide sequence ID" value="XM_056906591.1"/>
</dbReference>
<comment type="caution">
    <text evidence="1">The sequence shown here is derived from an EMBL/GenBank/DDBJ whole genome shotgun (WGS) entry which is preliminary data.</text>
</comment>
<reference evidence="1" key="2">
    <citation type="journal article" date="2023" name="IMA Fungus">
        <title>Comparative genomic study of the Penicillium genus elucidates a diverse pangenome and 15 lateral gene transfer events.</title>
        <authorList>
            <person name="Petersen C."/>
            <person name="Sorensen T."/>
            <person name="Nielsen M.R."/>
            <person name="Sondergaard T.E."/>
            <person name="Sorensen J.L."/>
            <person name="Fitzpatrick D.A."/>
            <person name="Frisvad J.C."/>
            <person name="Nielsen K.L."/>
        </authorList>
    </citation>
    <scope>NUCLEOTIDE SEQUENCE</scope>
    <source>
        <strain evidence="1">IBT 16125</strain>
    </source>
</reference>
<organism evidence="1 2">
    <name type="scientific">Penicillium daleae</name>
    <dbReference type="NCBI Taxonomy" id="63821"/>
    <lineage>
        <taxon>Eukaryota</taxon>
        <taxon>Fungi</taxon>
        <taxon>Dikarya</taxon>
        <taxon>Ascomycota</taxon>
        <taxon>Pezizomycotina</taxon>
        <taxon>Eurotiomycetes</taxon>
        <taxon>Eurotiomycetidae</taxon>
        <taxon>Eurotiales</taxon>
        <taxon>Aspergillaceae</taxon>
        <taxon>Penicillium</taxon>
    </lineage>
</organism>
<evidence type="ECO:0000313" key="1">
    <source>
        <dbReference type="EMBL" id="KAJ5461656.1"/>
    </source>
</evidence>
<gene>
    <name evidence="1" type="ORF">N7458_003208</name>
</gene>
<accession>A0AAD6CE87</accession>
<proteinExistence type="predicted"/>
<dbReference type="Proteomes" id="UP001213681">
    <property type="component" value="Unassembled WGS sequence"/>
</dbReference>
<keyword evidence="2" id="KW-1185">Reference proteome</keyword>
<reference evidence="1" key="1">
    <citation type="submission" date="2022-12" db="EMBL/GenBank/DDBJ databases">
        <authorList>
            <person name="Petersen C."/>
        </authorList>
    </citation>
    <scope>NUCLEOTIDE SEQUENCE</scope>
    <source>
        <strain evidence="1">IBT 16125</strain>
    </source>
</reference>
<name>A0AAD6CE87_9EURO</name>
<protein>
    <submittedName>
        <fullName evidence="1">Uncharacterized protein</fullName>
    </submittedName>
</protein>
<sequence length="135" mass="14832">MTPNGTPTPTPIVMSCVLLDVGAVMDEFDELDIDSGGTRFARAARPARIWASASWKLSVSSRQTVSPPLTTGVPQQYLVVPLTVLRLTIAQPPLLFTVPDLRKRLSDDRREGLTYGNDPGIRFPIFGLYNPHVPM</sequence>